<dbReference type="AlphaFoldDB" id="A0A6J4RPC0"/>
<dbReference type="SUPFAM" id="SSF82171">
    <property type="entry name" value="DPP6 N-terminal domain-like"/>
    <property type="match status" value="1"/>
</dbReference>
<feature type="non-terminal residue" evidence="1">
    <location>
        <position position="1"/>
    </location>
</feature>
<accession>A0A6J4RPC0</accession>
<protein>
    <submittedName>
        <fullName evidence="1">Uncharacterized protein</fullName>
    </submittedName>
</protein>
<organism evidence="1">
    <name type="scientific">uncultured Solirubrobacteraceae bacterium</name>
    <dbReference type="NCBI Taxonomy" id="1162706"/>
    <lineage>
        <taxon>Bacteria</taxon>
        <taxon>Bacillati</taxon>
        <taxon>Actinomycetota</taxon>
        <taxon>Thermoleophilia</taxon>
        <taxon>Solirubrobacterales</taxon>
        <taxon>Solirubrobacteraceae</taxon>
        <taxon>environmental samples</taxon>
    </lineage>
</organism>
<gene>
    <name evidence="1" type="ORF">AVDCRST_MAG85-318</name>
</gene>
<name>A0A6J4RPC0_9ACTN</name>
<dbReference type="EMBL" id="CADCVT010000036">
    <property type="protein sequence ID" value="CAA9475995.1"/>
    <property type="molecule type" value="Genomic_DNA"/>
</dbReference>
<reference evidence="1" key="1">
    <citation type="submission" date="2020-02" db="EMBL/GenBank/DDBJ databases">
        <authorList>
            <person name="Meier V. D."/>
        </authorList>
    </citation>
    <scope>NUCLEOTIDE SEQUENCE</scope>
    <source>
        <strain evidence="1">AVDCRST_MAG85</strain>
    </source>
</reference>
<proteinExistence type="predicted"/>
<evidence type="ECO:0000313" key="1">
    <source>
        <dbReference type="EMBL" id="CAA9475995.1"/>
    </source>
</evidence>
<sequence>RSRTQRLRTPEVATTSNGAVVAWTRNGRVETRRVSRRTGRLSLISRLSPKGRQAFGPTFVGGTVPTVLAWQLGERDPELQIGIPRSSGAFAGTLRYPFENLIDLDVTTTRGGGLLAAYTRRRAGDGQPELMVAEQRPGSPRLVEIARMREPVAPSLPVGPSVAVTDDGRTLVAWSEASPDGRGRVVVSERPRGGEFGDPVEIAAGGQPSRVSLLPKSDGTVLAAFVTTTRPSLTSPGTLRIADVRTGAVRALTRSGERVADYTVSLDGRGAAHFGWITGGRVIVRVVDGREQRGARRTLSAPGERVRQLALAAGSNDVAAVWTTARAVRASSR</sequence>